<organism evidence="2">
    <name type="scientific">Tanacetum cinerariifolium</name>
    <name type="common">Dalmatian daisy</name>
    <name type="synonym">Chrysanthemum cinerariifolium</name>
    <dbReference type="NCBI Taxonomy" id="118510"/>
    <lineage>
        <taxon>Eukaryota</taxon>
        <taxon>Viridiplantae</taxon>
        <taxon>Streptophyta</taxon>
        <taxon>Embryophyta</taxon>
        <taxon>Tracheophyta</taxon>
        <taxon>Spermatophyta</taxon>
        <taxon>Magnoliopsida</taxon>
        <taxon>eudicotyledons</taxon>
        <taxon>Gunneridae</taxon>
        <taxon>Pentapetalae</taxon>
        <taxon>asterids</taxon>
        <taxon>campanulids</taxon>
        <taxon>Asterales</taxon>
        <taxon>Asteraceae</taxon>
        <taxon>Asteroideae</taxon>
        <taxon>Anthemideae</taxon>
        <taxon>Anthemidinae</taxon>
        <taxon>Tanacetum</taxon>
    </lineage>
</organism>
<dbReference type="CDD" id="cd09272">
    <property type="entry name" value="RNase_HI_RT_Ty1"/>
    <property type="match status" value="1"/>
</dbReference>
<accession>A0A6L2K034</accession>
<comment type="caution">
    <text evidence="2">The sequence shown here is derived from an EMBL/GenBank/DDBJ whole genome shotgun (WGS) entry which is preliminary data.</text>
</comment>
<protein>
    <submittedName>
        <fullName evidence="2">Ribonuclease H-like domain-containing protein</fullName>
    </submittedName>
</protein>
<sequence length="238" mass="27196">MFLCMWVFKHRFHADGTLSRYKARLVANGSSQQLGVDFDETFNPVVKPATILTVLSLRKYALQLLERAHMVNCNPSRILVDTESKLVQHICIYMHDLREPHLVALKRILRYVQGTLDLGLHLYASFTTSLYALSRSSAEAEYQGVANVVAETAWLCNLLRELHSPLSTITLVYCDNVSSVYMSANHVQHQRTKHIEIDIHFVRDMVTAGQVRVVHVPSRYQYADIFTKGLLSALFKEF</sequence>
<proteinExistence type="predicted"/>
<reference evidence="2" key="1">
    <citation type="journal article" date="2019" name="Sci. Rep.">
        <title>Draft genome of Tanacetum cinerariifolium, the natural source of mosquito coil.</title>
        <authorList>
            <person name="Yamashiro T."/>
            <person name="Shiraishi A."/>
            <person name="Satake H."/>
            <person name="Nakayama K."/>
        </authorList>
    </citation>
    <scope>NUCLEOTIDE SEQUENCE</scope>
</reference>
<dbReference type="PANTHER" id="PTHR11439:SF524">
    <property type="entry name" value="RNA-DIRECTED DNA POLYMERASE, PROTEIN KINASE RLK-PELLE-DLSV FAMILY"/>
    <property type="match status" value="1"/>
</dbReference>
<dbReference type="EMBL" id="BKCJ010001531">
    <property type="protein sequence ID" value="GEU42147.1"/>
    <property type="molecule type" value="Genomic_DNA"/>
</dbReference>
<evidence type="ECO:0000259" key="1">
    <source>
        <dbReference type="Pfam" id="PF07727"/>
    </source>
</evidence>
<gene>
    <name evidence="2" type="ORF">Tci_014125</name>
</gene>
<dbReference type="AlphaFoldDB" id="A0A6L2K034"/>
<dbReference type="PANTHER" id="PTHR11439">
    <property type="entry name" value="GAG-POL-RELATED RETROTRANSPOSON"/>
    <property type="match status" value="1"/>
</dbReference>
<feature type="domain" description="Reverse transcriptase Ty1/copia-type" evidence="1">
    <location>
        <begin position="5"/>
        <end position="55"/>
    </location>
</feature>
<name>A0A6L2K034_TANCI</name>
<evidence type="ECO:0000313" key="2">
    <source>
        <dbReference type="EMBL" id="GEU42147.1"/>
    </source>
</evidence>
<dbReference type="Pfam" id="PF07727">
    <property type="entry name" value="RVT_2"/>
    <property type="match status" value="1"/>
</dbReference>
<dbReference type="InterPro" id="IPR013103">
    <property type="entry name" value="RVT_2"/>
</dbReference>